<evidence type="ECO:0000259" key="9">
    <source>
        <dbReference type="SMART" id="SM00387"/>
    </source>
</evidence>
<dbReference type="GO" id="GO:0032259">
    <property type="term" value="P:methylation"/>
    <property type="evidence" value="ECO:0007669"/>
    <property type="project" value="UniProtKB-KW"/>
</dbReference>
<evidence type="ECO:0000256" key="3">
    <source>
        <dbReference type="ARBA" id="ARBA00022603"/>
    </source>
</evidence>
<dbReference type="Gene3D" id="3.90.220.20">
    <property type="entry name" value="DNA methylase specificity domains"/>
    <property type="match status" value="1"/>
</dbReference>
<dbReference type="InterPro" id="IPR003356">
    <property type="entry name" value="DNA_methylase_A-5"/>
</dbReference>
<evidence type="ECO:0000313" key="10">
    <source>
        <dbReference type="EMBL" id="MBC6612408.1"/>
    </source>
</evidence>
<evidence type="ECO:0000313" key="11">
    <source>
        <dbReference type="Proteomes" id="UP000622017"/>
    </source>
</evidence>
<dbReference type="InterPro" id="IPR044946">
    <property type="entry name" value="Restrct_endonuc_typeI_TRD_sf"/>
</dbReference>
<dbReference type="SMART" id="SM00387">
    <property type="entry name" value="HATPase_c"/>
    <property type="match status" value="1"/>
</dbReference>
<dbReference type="Gene3D" id="3.40.50.150">
    <property type="entry name" value="Vaccinia Virus protein VP39"/>
    <property type="match status" value="1"/>
</dbReference>
<keyword evidence="7" id="KW-0238">DNA-binding</keyword>
<keyword evidence="5" id="KW-0949">S-adenosyl-L-methionine</keyword>
<evidence type="ECO:0000256" key="1">
    <source>
        <dbReference type="ARBA" id="ARBA00006594"/>
    </source>
</evidence>
<evidence type="ECO:0000256" key="6">
    <source>
        <dbReference type="ARBA" id="ARBA00022747"/>
    </source>
</evidence>
<proteinExistence type="inferred from homology"/>
<dbReference type="EMBL" id="JACSCY010000014">
    <property type="protein sequence ID" value="MBC6612408.1"/>
    <property type="molecule type" value="Genomic_DNA"/>
</dbReference>
<sequence>MKRPPAPTPQLQKQVTKLFSIIRDEARVSSYTAVPALLLLGRLAHPSFWVEGDMNYGFYSFSLSDYQANGNSETVKSALIWAEELMSLLRPNTREHVASTVDSLHLPALPQAEFESLFDFTLDQLSRYNRDSGEFTIPADLAELIASIYEPQPGMHVYNLQAGTAALLPFLNPAVEYIGQEQNAEIRRLAALRLVAYQRSSVDLLAEIHLDQWPQLPPADLILTTLPVFGKSGHSSRFRPDLPYKMPDNAAFVYTVLRQLPPHGRAVIPVAAGFLFQQGPAYRQLRQELVTSGALEAIIEFPAGLLAPYTGVRLALLLLNKARPAGQPVLLLDAESYTQRKGRQVTLQPDALLAALTQPHGADGAHFATEADFRRHDYDLTVRRYQLPAEPTPHQVRFEQVVKPLPLRSEQPTEGRLLRIRDLKSDKLSFTLTGDELPVEQFSGRRLVALKQDALLVAIQGGRPKPTWYTHQPGEEVFLSPTSILPLQLRQPDEVVLEYLIAELNSEFVQEQFRNLSIGSAMPAIRKSDLWQLIINLPGLAEQRNLVRITSEQADKTQQLASDAAQTERALKAESYAQLAALKHALGRPQLNLTSNVDLLEAAIQYAAASNTVLAPHSPLFPTESTTVQDTLAAIKRDLEFMFQTLSRNEAELVLADYPLQALDILDFLREEVAHIRTSLPPFTITLHEKFVPVFDFPSHKQAQRIDSVTVQANKHLLQLLLSHVIENARQHGFHNLEKERNKIDITVEEVFLEEGLSEFALSLTIANNGHPFPLNFDVAQLTRKGAKAGPTGNTGIGGYEVKQIVNYFGGELEIINQPDAEYPVAYELELPVLDVQYKKVKP</sequence>
<dbReference type="InterPro" id="IPR051537">
    <property type="entry name" value="DNA_Adenine_Mtase"/>
</dbReference>
<name>A0ABR7MN77_9BACT</name>
<feature type="domain" description="Histidine kinase/HSP90-like ATPase" evidence="9">
    <location>
        <begin position="713"/>
        <end position="835"/>
    </location>
</feature>
<keyword evidence="11" id="KW-1185">Reference proteome</keyword>
<dbReference type="InterPro" id="IPR029063">
    <property type="entry name" value="SAM-dependent_MTases_sf"/>
</dbReference>
<gene>
    <name evidence="10" type="ORF">H8B15_15905</name>
</gene>
<dbReference type="Proteomes" id="UP000622017">
    <property type="component" value="Unassembled WGS sequence"/>
</dbReference>
<protein>
    <recommendedName>
        <fullName evidence="2">site-specific DNA-methyltransferase (adenine-specific)</fullName>
        <ecNumber evidence="2">2.1.1.72</ecNumber>
    </recommendedName>
</protein>
<comment type="similarity">
    <text evidence="1">Belongs to the N(4)/N(6)-methyltransferase family.</text>
</comment>
<dbReference type="Pfam" id="PF02384">
    <property type="entry name" value="N6_Mtase"/>
    <property type="match status" value="1"/>
</dbReference>
<dbReference type="InterPro" id="IPR036890">
    <property type="entry name" value="HATPase_C_sf"/>
</dbReference>
<keyword evidence="3 10" id="KW-0489">Methyltransferase</keyword>
<accession>A0ABR7MN77</accession>
<dbReference type="InterPro" id="IPR003594">
    <property type="entry name" value="HATPase_dom"/>
</dbReference>
<dbReference type="RefSeq" id="WP_187320648.1">
    <property type="nucleotide sequence ID" value="NZ_JACSCY010000014.1"/>
</dbReference>
<evidence type="ECO:0000256" key="8">
    <source>
        <dbReference type="ARBA" id="ARBA00047942"/>
    </source>
</evidence>
<keyword evidence="4" id="KW-0808">Transferase</keyword>
<evidence type="ECO:0000256" key="2">
    <source>
        <dbReference type="ARBA" id="ARBA00011900"/>
    </source>
</evidence>
<dbReference type="SUPFAM" id="SSF53335">
    <property type="entry name" value="S-adenosyl-L-methionine-dependent methyltransferases"/>
    <property type="match status" value="1"/>
</dbReference>
<dbReference type="SUPFAM" id="SSF55874">
    <property type="entry name" value="ATPase domain of HSP90 chaperone/DNA topoisomerase II/histidine kinase"/>
    <property type="match status" value="1"/>
</dbReference>
<dbReference type="GO" id="GO:0008168">
    <property type="term" value="F:methyltransferase activity"/>
    <property type="evidence" value="ECO:0007669"/>
    <property type="project" value="UniProtKB-KW"/>
</dbReference>
<evidence type="ECO:0000256" key="7">
    <source>
        <dbReference type="ARBA" id="ARBA00023125"/>
    </source>
</evidence>
<dbReference type="PANTHER" id="PTHR42933">
    <property type="entry name" value="SLR6095 PROTEIN"/>
    <property type="match status" value="1"/>
</dbReference>
<dbReference type="SUPFAM" id="SSF116734">
    <property type="entry name" value="DNA methylase specificity domain"/>
    <property type="match status" value="1"/>
</dbReference>
<dbReference type="PANTHER" id="PTHR42933:SF4">
    <property type="entry name" value="TYPE I RESTRICTION ENZYME ECOKI METHYLASE SUBUNIT"/>
    <property type="match status" value="1"/>
</dbReference>
<keyword evidence="6" id="KW-0680">Restriction system</keyword>
<dbReference type="EC" id="2.1.1.72" evidence="2"/>
<dbReference type="Gene3D" id="3.30.565.10">
    <property type="entry name" value="Histidine kinase-like ATPase, C-terminal domain"/>
    <property type="match status" value="1"/>
</dbReference>
<organism evidence="10 11">
    <name type="scientific">Hymenobacter citatus</name>
    <dbReference type="NCBI Taxonomy" id="2763506"/>
    <lineage>
        <taxon>Bacteria</taxon>
        <taxon>Pseudomonadati</taxon>
        <taxon>Bacteroidota</taxon>
        <taxon>Cytophagia</taxon>
        <taxon>Cytophagales</taxon>
        <taxon>Hymenobacteraceae</taxon>
        <taxon>Hymenobacter</taxon>
    </lineage>
</organism>
<comment type="caution">
    <text evidence="10">The sequence shown here is derived from an EMBL/GenBank/DDBJ whole genome shotgun (WGS) entry which is preliminary data.</text>
</comment>
<comment type="catalytic activity">
    <reaction evidence="8">
        <text>a 2'-deoxyadenosine in DNA + S-adenosyl-L-methionine = an N(6)-methyl-2'-deoxyadenosine in DNA + S-adenosyl-L-homocysteine + H(+)</text>
        <dbReference type="Rhea" id="RHEA:15197"/>
        <dbReference type="Rhea" id="RHEA-COMP:12418"/>
        <dbReference type="Rhea" id="RHEA-COMP:12419"/>
        <dbReference type="ChEBI" id="CHEBI:15378"/>
        <dbReference type="ChEBI" id="CHEBI:57856"/>
        <dbReference type="ChEBI" id="CHEBI:59789"/>
        <dbReference type="ChEBI" id="CHEBI:90615"/>
        <dbReference type="ChEBI" id="CHEBI:90616"/>
        <dbReference type="EC" id="2.1.1.72"/>
    </reaction>
</comment>
<evidence type="ECO:0000256" key="5">
    <source>
        <dbReference type="ARBA" id="ARBA00022691"/>
    </source>
</evidence>
<evidence type="ECO:0000256" key="4">
    <source>
        <dbReference type="ARBA" id="ARBA00022679"/>
    </source>
</evidence>
<reference evidence="10 11" key="1">
    <citation type="submission" date="2020-08" db="EMBL/GenBank/DDBJ databases">
        <title>Hymenobacter sp.</title>
        <authorList>
            <person name="Kim M.K."/>
        </authorList>
    </citation>
    <scope>NUCLEOTIDE SEQUENCE [LARGE SCALE GENOMIC DNA]</scope>
    <source>
        <strain evidence="10 11">BT507</strain>
    </source>
</reference>